<dbReference type="SMART" id="SM00478">
    <property type="entry name" value="ENDO3c"/>
    <property type="match status" value="1"/>
</dbReference>
<dbReference type="OrthoDB" id="9802365at2"/>
<evidence type="ECO:0000256" key="6">
    <source>
        <dbReference type="ARBA" id="ARBA00023004"/>
    </source>
</evidence>
<evidence type="ECO:0000256" key="2">
    <source>
        <dbReference type="ARBA" id="ARBA00008343"/>
    </source>
</evidence>
<reference evidence="11 12" key="1">
    <citation type="submission" date="2018-08" db="EMBL/GenBank/DDBJ databases">
        <title>Genomic Encyclopedia of Archaeal and Bacterial Type Strains, Phase II (KMG-II): from individual species to whole genera.</title>
        <authorList>
            <person name="Goeker M."/>
        </authorList>
    </citation>
    <scope>NUCLEOTIDE SEQUENCE [LARGE SCALE GENOMIC DNA]</scope>
    <source>
        <strain evidence="11 12">ATCC 27112</strain>
    </source>
</reference>
<evidence type="ECO:0000256" key="9">
    <source>
        <dbReference type="ARBA" id="ARBA00023295"/>
    </source>
</evidence>
<dbReference type="InterPro" id="IPR003265">
    <property type="entry name" value="HhH-GPD_domain"/>
</dbReference>
<dbReference type="Proteomes" id="UP000266506">
    <property type="component" value="Unassembled WGS sequence"/>
</dbReference>
<proteinExistence type="inferred from homology"/>
<feature type="domain" description="HhH-GPD" evidence="10">
    <location>
        <begin position="36"/>
        <end position="186"/>
    </location>
</feature>
<evidence type="ECO:0000256" key="8">
    <source>
        <dbReference type="ARBA" id="ARBA00023204"/>
    </source>
</evidence>
<evidence type="ECO:0000256" key="4">
    <source>
        <dbReference type="ARBA" id="ARBA00022763"/>
    </source>
</evidence>
<keyword evidence="6" id="KW-0408">Iron</keyword>
<dbReference type="EMBL" id="QXEV01000001">
    <property type="protein sequence ID" value="RIA78486.1"/>
    <property type="molecule type" value="Genomic_DNA"/>
</dbReference>
<accession>A0A397S132</accession>
<keyword evidence="8" id="KW-0234">DNA repair</keyword>
<organism evidence="11 12">
    <name type="scientific">Anaeroplasma bactoclasticum</name>
    <dbReference type="NCBI Taxonomy" id="2088"/>
    <lineage>
        <taxon>Bacteria</taxon>
        <taxon>Bacillati</taxon>
        <taxon>Mycoplasmatota</taxon>
        <taxon>Mollicutes</taxon>
        <taxon>Anaeroplasmatales</taxon>
        <taxon>Anaeroplasmataceae</taxon>
        <taxon>Anaeroplasma</taxon>
    </lineage>
</organism>
<keyword evidence="3" id="KW-0479">Metal-binding</keyword>
<dbReference type="Pfam" id="PF00730">
    <property type="entry name" value="HhH-GPD"/>
    <property type="match status" value="1"/>
</dbReference>
<dbReference type="GO" id="GO:0035485">
    <property type="term" value="F:adenine/guanine mispair binding"/>
    <property type="evidence" value="ECO:0007669"/>
    <property type="project" value="TreeGrafter"/>
</dbReference>
<dbReference type="AlphaFoldDB" id="A0A397S132"/>
<dbReference type="FunCoup" id="A0A397S132">
    <property type="interactions" value="359"/>
</dbReference>
<dbReference type="CDD" id="cd00056">
    <property type="entry name" value="ENDO3c"/>
    <property type="match status" value="1"/>
</dbReference>
<dbReference type="InterPro" id="IPR011257">
    <property type="entry name" value="DNA_glycosylase"/>
</dbReference>
<dbReference type="GO" id="GO:0000701">
    <property type="term" value="F:purine-specific mismatch base pair DNA N-glycosylase activity"/>
    <property type="evidence" value="ECO:0007669"/>
    <property type="project" value="TreeGrafter"/>
</dbReference>
<dbReference type="GO" id="GO:0032357">
    <property type="term" value="F:oxidized purine DNA binding"/>
    <property type="evidence" value="ECO:0007669"/>
    <property type="project" value="TreeGrafter"/>
</dbReference>
<evidence type="ECO:0000256" key="7">
    <source>
        <dbReference type="ARBA" id="ARBA00023014"/>
    </source>
</evidence>
<evidence type="ECO:0000259" key="10">
    <source>
        <dbReference type="SMART" id="SM00478"/>
    </source>
</evidence>
<keyword evidence="7" id="KW-0411">Iron-sulfur</keyword>
<dbReference type="GO" id="GO:0006298">
    <property type="term" value="P:mismatch repair"/>
    <property type="evidence" value="ECO:0007669"/>
    <property type="project" value="TreeGrafter"/>
</dbReference>
<comment type="similarity">
    <text evidence="2">Belongs to the Nth/MutY family.</text>
</comment>
<evidence type="ECO:0000256" key="5">
    <source>
        <dbReference type="ARBA" id="ARBA00022801"/>
    </source>
</evidence>
<dbReference type="PANTHER" id="PTHR42944">
    <property type="entry name" value="ADENINE DNA GLYCOSYLASE"/>
    <property type="match status" value="1"/>
</dbReference>
<comment type="caution">
    <text evidence="11">The sequence shown here is derived from an EMBL/GenBank/DDBJ whole genome shotgun (WGS) entry which is preliminary data.</text>
</comment>
<dbReference type="SUPFAM" id="SSF48150">
    <property type="entry name" value="DNA-glycosylase"/>
    <property type="match status" value="1"/>
</dbReference>
<dbReference type="GO" id="GO:0051539">
    <property type="term" value="F:4 iron, 4 sulfur cluster binding"/>
    <property type="evidence" value="ECO:0007669"/>
    <property type="project" value="InterPro"/>
</dbReference>
<dbReference type="InterPro" id="IPR003651">
    <property type="entry name" value="Endonuclease3_FeS-loop_motif"/>
</dbReference>
<evidence type="ECO:0000313" key="12">
    <source>
        <dbReference type="Proteomes" id="UP000266506"/>
    </source>
</evidence>
<dbReference type="Gene3D" id="1.10.340.30">
    <property type="entry name" value="Hypothetical protein, domain 2"/>
    <property type="match status" value="1"/>
</dbReference>
<keyword evidence="5" id="KW-0378">Hydrolase</keyword>
<name>A0A397S132_9MOLU</name>
<dbReference type="PANTHER" id="PTHR42944:SF1">
    <property type="entry name" value="ADENINE DNA GLYCOSYLASE"/>
    <property type="match status" value="1"/>
</dbReference>
<evidence type="ECO:0000313" key="11">
    <source>
        <dbReference type="EMBL" id="RIA78486.1"/>
    </source>
</evidence>
<dbReference type="RefSeq" id="WP_119015234.1">
    <property type="nucleotide sequence ID" value="NZ_QXEV01000001.1"/>
</dbReference>
<gene>
    <name evidence="11" type="ORF">EI71_00046</name>
</gene>
<dbReference type="GO" id="GO:0006284">
    <property type="term" value="P:base-excision repair"/>
    <property type="evidence" value="ECO:0007669"/>
    <property type="project" value="InterPro"/>
</dbReference>
<dbReference type="GO" id="GO:0046872">
    <property type="term" value="F:metal ion binding"/>
    <property type="evidence" value="ECO:0007669"/>
    <property type="project" value="UniProtKB-KW"/>
</dbReference>
<keyword evidence="4" id="KW-0227">DNA damage</keyword>
<keyword evidence="9" id="KW-0326">Glycosidase</keyword>
<sequence>MKEIVIPLLTWFNQNKRDLPWRGDVSPYEIYISEIMLQQTKVEAVKPYYHRFLNKASNFFMLANLEDSELYKLWEGLGYYSRAKNLKKCAQEIVNKYNGEFPKDYKDAINLPGIGMYTAGAILSRAYNEKIAAVDGNVLRVFSRLYLDDKDILKDTTKKYYKEKIEKIIPDTPGMFNEALMDLGATVCMPKIALCDICPLSSFCKAKRENLVLDYPKKKEKMEKQYLEYSMIFITDGNKYILLPKEDGVLKGLQAPILINSFLMDYEIIDEIKNKYNIDIYNVEFIKEGKHIFSHQLWNIKAYLCYSKDLLNYNSYTKDEILNTIGLPTAYKKFLPF</sequence>
<comment type="cofactor">
    <cofactor evidence="1">
        <name>[4Fe-4S] cluster</name>
        <dbReference type="ChEBI" id="CHEBI:49883"/>
    </cofactor>
</comment>
<dbReference type="InterPro" id="IPR023170">
    <property type="entry name" value="HhH_base_excis_C"/>
</dbReference>
<dbReference type="Gene3D" id="1.10.1670.10">
    <property type="entry name" value="Helix-hairpin-Helix base-excision DNA repair enzymes (C-terminal)"/>
    <property type="match status" value="1"/>
</dbReference>
<protein>
    <submittedName>
        <fullName evidence="11">A/G-specific DNA-adenine glycosylase</fullName>
    </submittedName>
</protein>
<dbReference type="GO" id="GO:0034039">
    <property type="term" value="F:8-oxo-7,8-dihydroguanine DNA N-glycosylase activity"/>
    <property type="evidence" value="ECO:0007669"/>
    <property type="project" value="TreeGrafter"/>
</dbReference>
<dbReference type="InterPro" id="IPR044298">
    <property type="entry name" value="MIG/MutY"/>
</dbReference>
<keyword evidence="12" id="KW-1185">Reference proteome</keyword>
<dbReference type="InParanoid" id="A0A397S132"/>
<evidence type="ECO:0000256" key="3">
    <source>
        <dbReference type="ARBA" id="ARBA00022723"/>
    </source>
</evidence>
<evidence type="ECO:0000256" key="1">
    <source>
        <dbReference type="ARBA" id="ARBA00001966"/>
    </source>
</evidence>
<dbReference type="SMART" id="SM00525">
    <property type="entry name" value="FES"/>
    <property type="match status" value="1"/>
</dbReference>